<feature type="compositionally biased region" description="Low complexity" evidence="1">
    <location>
        <begin position="167"/>
        <end position="213"/>
    </location>
</feature>
<keyword evidence="3" id="KW-1185">Reference proteome</keyword>
<feature type="region of interest" description="Disordered" evidence="1">
    <location>
        <begin position="1"/>
        <end position="30"/>
    </location>
</feature>
<dbReference type="EMBL" id="OUUW01000003">
    <property type="protein sequence ID" value="SPP78904.1"/>
    <property type="molecule type" value="Genomic_DNA"/>
</dbReference>
<name>A0A3B0J9G2_DROGU</name>
<feature type="region of interest" description="Disordered" evidence="1">
    <location>
        <begin position="164"/>
        <end position="276"/>
    </location>
</feature>
<reference evidence="3" key="1">
    <citation type="submission" date="2018-01" db="EMBL/GenBank/DDBJ databases">
        <authorList>
            <person name="Alioto T."/>
            <person name="Alioto T."/>
        </authorList>
    </citation>
    <scope>NUCLEOTIDE SEQUENCE [LARGE SCALE GENOMIC DNA]</scope>
</reference>
<proteinExistence type="predicted"/>
<gene>
    <name evidence="2" type="ORF">DGUA_6G011660</name>
</gene>
<feature type="compositionally biased region" description="Basic and acidic residues" evidence="1">
    <location>
        <begin position="1"/>
        <end position="10"/>
    </location>
</feature>
<accession>A0A3B0J9G2</accession>
<dbReference type="Proteomes" id="UP000268350">
    <property type="component" value="Unassembled WGS sequence"/>
</dbReference>
<dbReference type="OMA" id="RDRHLED"/>
<organism evidence="2 3">
    <name type="scientific">Drosophila guanche</name>
    <name type="common">Fruit fly</name>
    <dbReference type="NCBI Taxonomy" id="7266"/>
    <lineage>
        <taxon>Eukaryota</taxon>
        <taxon>Metazoa</taxon>
        <taxon>Ecdysozoa</taxon>
        <taxon>Arthropoda</taxon>
        <taxon>Hexapoda</taxon>
        <taxon>Insecta</taxon>
        <taxon>Pterygota</taxon>
        <taxon>Neoptera</taxon>
        <taxon>Endopterygota</taxon>
        <taxon>Diptera</taxon>
        <taxon>Brachycera</taxon>
        <taxon>Muscomorpha</taxon>
        <taxon>Ephydroidea</taxon>
        <taxon>Drosophilidae</taxon>
        <taxon>Drosophila</taxon>
        <taxon>Sophophora</taxon>
    </lineage>
</organism>
<dbReference type="AlphaFoldDB" id="A0A3B0J9G2"/>
<feature type="compositionally biased region" description="Pro residues" evidence="1">
    <location>
        <begin position="264"/>
        <end position="273"/>
    </location>
</feature>
<sequence>MRRQRSAEWHSHRHGHGYGSSSDDEYQNTAQPATFDTQLLAQLLLQSQQLASMEHYNSDCKPEYLRQRDRRLGGGGPVTAVPGQAVTYAQPHQGTTGSPLELATVSTSEYQSNANLGLFPSSSATSTATDTAAAASTAVAIPRSTNPFLSDKFTADDESTGTVLLPASASSSTAASSRSRSPRSSGAARSTLNRLSGMTSSSSGASALSVNRSDSLRQRHPSQSHSQAQHSHPNQVSGVSGDADGNGEGDFDDFSGISGESEPPQDPGPPEIPPRTQSLLMSLRKHSDYRLKYEEKGDQKHEEFIPTVKLQKRVCLLLVSHVRVHQPCNPCQAEQQREEHKEMVFFAFVMLILILIIEDCTLCSHHRSFRAHSFA</sequence>
<dbReference type="OrthoDB" id="8068979at2759"/>
<protein>
    <submittedName>
        <fullName evidence="2">Uncharacterized protein</fullName>
    </submittedName>
</protein>
<evidence type="ECO:0000313" key="2">
    <source>
        <dbReference type="EMBL" id="SPP78904.1"/>
    </source>
</evidence>
<evidence type="ECO:0000313" key="3">
    <source>
        <dbReference type="Proteomes" id="UP000268350"/>
    </source>
</evidence>
<dbReference type="STRING" id="7266.A0A3B0J9G2"/>
<feature type="compositionally biased region" description="Low complexity" evidence="1">
    <location>
        <begin position="221"/>
        <end position="233"/>
    </location>
</feature>
<evidence type="ECO:0000256" key="1">
    <source>
        <dbReference type="SAM" id="MobiDB-lite"/>
    </source>
</evidence>